<feature type="domain" description="Aminotransferase class I/classII large" evidence="8">
    <location>
        <begin position="29"/>
        <end position="387"/>
    </location>
</feature>
<comment type="cofactor">
    <cofactor evidence="1">
        <name>pyridoxal 5'-phosphate</name>
        <dbReference type="ChEBI" id="CHEBI:597326"/>
    </cofactor>
</comment>
<reference evidence="9" key="1">
    <citation type="journal article" date="2014" name="Int. J. Syst. Evol. Microbiol.">
        <title>Complete genome sequence of Corynebacterium casei LMG S-19264T (=DSM 44701T), isolated from a smear-ripened cheese.</title>
        <authorList>
            <consortium name="US DOE Joint Genome Institute (JGI-PGF)"/>
            <person name="Walter F."/>
            <person name="Albersmeier A."/>
            <person name="Kalinowski J."/>
            <person name="Ruckert C."/>
        </authorList>
    </citation>
    <scope>NUCLEOTIDE SEQUENCE</scope>
    <source>
        <strain evidence="9">JCM 4834</strain>
    </source>
</reference>
<dbReference type="EMBL" id="CP023701">
    <property type="protein sequence ID" value="QEU78071.1"/>
    <property type="molecule type" value="Genomic_DNA"/>
</dbReference>
<dbReference type="GO" id="GO:0004069">
    <property type="term" value="F:L-aspartate:2-oxoglutarate aminotransferase activity"/>
    <property type="evidence" value="ECO:0007669"/>
    <property type="project" value="TreeGrafter"/>
</dbReference>
<dbReference type="RefSeq" id="WP_150517166.1">
    <property type="nucleotide sequence ID" value="NZ_BMVX01000004.1"/>
</dbReference>
<sequence length="435" mass="46286">MLELLPPPPSDPLWELTAAFAADERPERLDLVLGVYRDSSGRTPVMAAVREAEIRLAERSASKEYRGLSGNAAFNRLLPELVLGSAAPADRAVAVQTVAGSGALRLLADLVARTRPGATVWVSDPAYVNHRPILEAAGLTVRPFGWRDAEGGFDAQGVLRELGAARRGDVVLLQGCCHNPTGVDPAAADWEVLAGRAVRDGWVPFVDLAYHGLGGTLEDDLLGTRLLAARVPEVLVAVSCSKNFGLYNDRTGCALVLGTSRAALRNVETALQNAARTLYSMPPEHGAAVVATILEDEGLRRLWRAELDGMRERITANRAELAARLDALGHPATARELARQRGMFSMLPLPAHAMLRLRREHAVYGTAAGRINIAGLAPHHAPRLARAVAAVLGRPGRAPHPTGSRRPPAGPRPTAPRAAPGPDVTQSPAPMPRIG</sequence>
<dbReference type="InterPro" id="IPR000796">
    <property type="entry name" value="Asp_trans"/>
</dbReference>
<dbReference type="GO" id="GO:0042802">
    <property type="term" value="F:identical protein binding"/>
    <property type="evidence" value="ECO:0007669"/>
    <property type="project" value="TreeGrafter"/>
</dbReference>
<name>A0A5P2UKB4_9ACTN</name>
<dbReference type="KEGG" id="ssub:CP968_07050"/>
<evidence type="ECO:0000313" key="9">
    <source>
        <dbReference type="EMBL" id="GGZ56340.1"/>
    </source>
</evidence>
<evidence type="ECO:0000256" key="5">
    <source>
        <dbReference type="ARBA" id="ARBA00022679"/>
    </source>
</evidence>
<dbReference type="Pfam" id="PF00155">
    <property type="entry name" value="Aminotran_1_2"/>
    <property type="match status" value="1"/>
</dbReference>
<dbReference type="SUPFAM" id="SSF53383">
    <property type="entry name" value="PLP-dependent transferases"/>
    <property type="match status" value="1"/>
</dbReference>
<dbReference type="OrthoDB" id="9766445at2"/>
<evidence type="ECO:0000313" key="10">
    <source>
        <dbReference type="EMBL" id="QEU78071.1"/>
    </source>
</evidence>
<dbReference type="InterPro" id="IPR004839">
    <property type="entry name" value="Aminotransferase_I/II_large"/>
</dbReference>
<keyword evidence="5 10" id="KW-0808">Transferase</keyword>
<dbReference type="Gene3D" id="3.40.640.10">
    <property type="entry name" value="Type I PLP-dependent aspartate aminotransferase-like (Major domain)"/>
    <property type="match status" value="1"/>
</dbReference>
<reference evidence="10 11" key="2">
    <citation type="submission" date="2017-09" db="EMBL/GenBank/DDBJ databases">
        <authorList>
            <person name="Lee N."/>
            <person name="Cho B.-K."/>
        </authorList>
    </citation>
    <scope>NUCLEOTIDE SEQUENCE [LARGE SCALE GENOMIC DNA]</scope>
    <source>
        <strain evidence="10 11">ATCC 27467</strain>
    </source>
</reference>
<evidence type="ECO:0000256" key="2">
    <source>
        <dbReference type="ARBA" id="ARBA00007441"/>
    </source>
</evidence>
<dbReference type="GO" id="GO:0030170">
    <property type="term" value="F:pyridoxal phosphate binding"/>
    <property type="evidence" value="ECO:0007669"/>
    <property type="project" value="InterPro"/>
</dbReference>
<gene>
    <name evidence="10" type="ORF">CP968_07050</name>
    <name evidence="9" type="ORF">GCM10010371_14820</name>
</gene>
<evidence type="ECO:0000256" key="6">
    <source>
        <dbReference type="ARBA" id="ARBA00022898"/>
    </source>
</evidence>
<dbReference type="NCBIfam" id="NF006719">
    <property type="entry name" value="PRK09257.1"/>
    <property type="match status" value="1"/>
</dbReference>
<protein>
    <submittedName>
        <fullName evidence="9">Aromatic amino acid aminotransferase</fullName>
    </submittedName>
    <submittedName>
        <fullName evidence="10">Aspartate/tyrosine/aromatic aminotransferase</fullName>
    </submittedName>
</protein>
<dbReference type="Gene3D" id="3.90.1150.10">
    <property type="entry name" value="Aspartate Aminotransferase, domain 1"/>
    <property type="match status" value="1"/>
</dbReference>
<dbReference type="GO" id="GO:0005829">
    <property type="term" value="C:cytosol"/>
    <property type="evidence" value="ECO:0007669"/>
    <property type="project" value="TreeGrafter"/>
</dbReference>
<comment type="subunit">
    <text evidence="3">Homodimer.</text>
</comment>
<evidence type="ECO:0000256" key="4">
    <source>
        <dbReference type="ARBA" id="ARBA00022576"/>
    </source>
</evidence>
<dbReference type="InterPro" id="IPR015424">
    <property type="entry name" value="PyrdxlP-dep_Trfase"/>
</dbReference>
<proteinExistence type="inferred from homology"/>
<reference evidence="9" key="3">
    <citation type="submission" date="2020-09" db="EMBL/GenBank/DDBJ databases">
        <authorList>
            <person name="Sun Q."/>
            <person name="Ohkuma M."/>
        </authorList>
    </citation>
    <scope>NUCLEOTIDE SEQUENCE</scope>
    <source>
        <strain evidence="9">JCM 4834</strain>
    </source>
</reference>
<dbReference type="InterPro" id="IPR015421">
    <property type="entry name" value="PyrdxlP-dep_Trfase_major"/>
</dbReference>
<dbReference type="PANTHER" id="PTHR11879">
    <property type="entry name" value="ASPARTATE AMINOTRANSFERASE"/>
    <property type="match status" value="1"/>
</dbReference>
<dbReference type="CDD" id="cd00609">
    <property type="entry name" value="AAT_like"/>
    <property type="match status" value="1"/>
</dbReference>
<dbReference type="Proteomes" id="UP000326831">
    <property type="component" value="Chromosome"/>
</dbReference>
<dbReference type="GO" id="GO:0004838">
    <property type="term" value="F:L-tyrosine-2-oxoglutarate transaminase activity"/>
    <property type="evidence" value="ECO:0007669"/>
    <property type="project" value="TreeGrafter"/>
</dbReference>
<dbReference type="InterPro" id="IPR015422">
    <property type="entry name" value="PyrdxlP-dep_Trfase_small"/>
</dbReference>
<dbReference type="AlphaFoldDB" id="A0A5P2UKB4"/>
<keyword evidence="11" id="KW-1185">Reference proteome</keyword>
<feature type="compositionally biased region" description="Low complexity" evidence="7">
    <location>
        <begin position="394"/>
        <end position="407"/>
    </location>
</feature>
<dbReference type="PRINTS" id="PR00799">
    <property type="entry name" value="TRANSAMINASE"/>
</dbReference>
<accession>A0A5P2UKB4</accession>
<evidence type="ECO:0000313" key="11">
    <source>
        <dbReference type="Proteomes" id="UP000326831"/>
    </source>
</evidence>
<feature type="region of interest" description="Disordered" evidence="7">
    <location>
        <begin position="394"/>
        <end position="435"/>
    </location>
</feature>
<dbReference type="PANTHER" id="PTHR11879:SF22">
    <property type="entry name" value="ASPARTATE AMINOTRANSFERASE, MITOCHONDRIAL"/>
    <property type="match status" value="1"/>
</dbReference>
<dbReference type="EMBL" id="BMVX01000004">
    <property type="protein sequence ID" value="GGZ56340.1"/>
    <property type="molecule type" value="Genomic_DNA"/>
</dbReference>
<dbReference type="GO" id="GO:0033585">
    <property type="term" value="P:L-phenylalanine biosynthetic process from chorismate via phenylpyruvate"/>
    <property type="evidence" value="ECO:0007669"/>
    <property type="project" value="TreeGrafter"/>
</dbReference>
<keyword evidence="6" id="KW-0663">Pyridoxal phosphate</keyword>
<evidence type="ECO:0000256" key="1">
    <source>
        <dbReference type="ARBA" id="ARBA00001933"/>
    </source>
</evidence>
<evidence type="ECO:0000256" key="3">
    <source>
        <dbReference type="ARBA" id="ARBA00011738"/>
    </source>
</evidence>
<organism evidence="10 11">
    <name type="scientific">Streptomyces subrutilus</name>
    <dbReference type="NCBI Taxonomy" id="36818"/>
    <lineage>
        <taxon>Bacteria</taxon>
        <taxon>Bacillati</taxon>
        <taxon>Actinomycetota</taxon>
        <taxon>Actinomycetes</taxon>
        <taxon>Kitasatosporales</taxon>
        <taxon>Streptomycetaceae</taxon>
        <taxon>Streptomyces</taxon>
    </lineage>
</organism>
<evidence type="ECO:0000256" key="7">
    <source>
        <dbReference type="SAM" id="MobiDB-lite"/>
    </source>
</evidence>
<evidence type="ECO:0000259" key="8">
    <source>
        <dbReference type="Pfam" id="PF00155"/>
    </source>
</evidence>
<dbReference type="Proteomes" id="UP000634660">
    <property type="component" value="Unassembled WGS sequence"/>
</dbReference>
<keyword evidence="4 10" id="KW-0032">Aminotransferase</keyword>
<comment type="similarity">
    <text evidence="2">Belongs to the class-I pyridoxal-phosphate-dependent aminotransferase family.</text>
</comment>